<evidence type="ECO:0000259" key="3">
    <source>
        <dbReference type="Pfam" id="PF04082"/>
    </source>
</evidence>
<dbReference type="PANTHER" id="PTHR47783">
    <property type="entry name" value="ZN(II)2CYS6 TRANSCRIPTION FACTOR (EUROFUNG)-RELATED"/>
    <property type="match status" value="1"/>
</dbReference>
<protein>
    <recommendedName>
        <fullName evidence="3">Xylanolytic transcriptional activator regulatory domain-containing protein</fullName>
    </recommendedName>
</protein>
<feature type="domain" description="Xylanolytic transcriptional activator regulatory" evidence="3">
    <location>
        <begin position="33"/>
        <end position="87"/>
    </location>
</feature>
<keyword evidence="5" id="KW-1185">Reference proteome</keyword>
<dbReference type="CDD" id="cd12148">
    <property type="entry name" value="fungal_TF_MHR"/>
    <property type="match status" value="1"/>
</dbReference>
<dbReference type="EMBL" id="JASNWA010000006">
    <property type="protein sequence ID" value="KAK3174824.1"/>
    <property type="molecule type" value="Genomic_DNA"/>
</dbReference>
<evidence type="ECO:0000313" key="4">
    <source>
        <dbReference type="EMBL" id="KAK3174824.1"/>
    </source>
</evidence>
<dbReference type="PANTHER" id="PTHR47783:SF1">
    <property type="entry name" value="ZN(II)2CYS6 TRANSCRIPTION FACTOR (EUROFUNG)"/>
    <property type="match status" value="1"/>
</dbReference>
<dbReference type="InterPro" id="IPR007219">
    <property type="entry name" value="XnlR_reg_dom"/>
</dbReference>
<comment type="caution">
    <text evidence="4">The sequence shown here is derived from an EMBL/GenBank/DDBJ whole genome shotgun (WGS) entry which is preliminary data.</text>
</comment>
<sequence>MVIELGLHRERGCLDMDQPPAEIENHRKDDQVRSSSKEVTLEEFEKSSQIILFWIVFTLDTALSNGAGRVPGLKRHEINVRLPTDGDIASVRAGPGRSTEPIRPEVFPHTARMMLIYAQCLDFLNTGSRQIRFQPRSDSERRMDRIEELKSNVIREYRLVPKELRFGANCYQAAVKAGRAGPYLLLHLQYYLQIAFLTQESLAGEEEAAEKPPSRNITDEDRKRGLELRKVNRESYRNAIKSITDMLTFAKLIDNRALLSTVYLNQAFFHGACAYSRDMLPSKDQAQYYAGSGWVDAVLDQREKGLRDVDLSIVSESISTFIRLHDLREPGGSQTALEKVVPPSMGNVDQEKSF</sequence>
<reference evidence="4" key="1">
    <citation type="submission" date="2022-11" db="EMBL/GenBank/DDBJ databases">
        <title>Chromosomal genome sequence assembly and mating type (MAT) locus characterization of the leprose asexual lichenized fungus Lepraria neglecta (Nyl.) Erichsen.</title>
        <authorList>
            <person name="Allen J.L."/>
            <person name="Pfeffer B."/>
        </authorList>
    </citation>
    <scope>NUCLEOTIDE SEQUENCE</scope>
    <source>
        <strain evidence="4">Allen 5258</strain>
    </source>
</reference>
<gene>
    <name evidence="4" type="ORF">OEA41_002070</name>
</gene>
<evidence type="ECO:0000256" key="1">
    <source>
        <dbReference type="ARBA" id="ARBA00023242"/>
    </source>
</evidence>
<accession>A0AAE0DLX7</accession>
<evidence type="ECO:0000313" key="5">
    <source>
        <dbReference type="Proteomes" id="UP001276659"/>
    </source>
</evidence>
<keyword evidence="1" id="KW-0539">Nucleus</keyword>
<dbReference type="Proteomes" id="UP001276659">
    <property type="component" value="Unassembled WGS sequence"/>
</dbReference>
<proteinExistence type="predicted"/>
<name>A0AAE0DLX7_9LECA</name>
<dbReference type="Pfam" id="PF04082">
    <property type="entry name" value="Fungal_trans"/>
    <property type="match status" value="1"/>
</dbReference>
<evidence type="ECO:0000256" key="2">
    <source>
        <dbReference type="SAM" id="MobiDB-lite"/>
    </source>
</evidence>
<feature type="compositionally biased region" description="Basic and acidic residues" evidence="2">
    <location>
        <begin position="23"/>
        <end position="34"/>
    </location>
</feature>
<organism evidence="4 5">
    <name type="scientific">Lepraria neglecta</name>
    <dbReference type="NCBI Taxonomy" id="209136"/>
    <lineage>
        <taxon>Eukaryota</taxon>
        <taxon>Fungi</taxon>
        <taxon>Dikarya</taxon>
        <taxon>Ascomycota</taxon>
        <taxon>Pezizomycotina</taxon>
        <taxon>Lecanoromycetes</taxon>
        <taxon>OSLEUM clade</taxon>
        <taxon>Lecanoromycetidae</taxon>
        <taxon>Lecanorales</taxon>
        <taxon>Lecanorineae</taxon>
        <taxon>Stereocaulaceae</taxon>
        <taxon>Lepraria</taxon>
    </lineage>
</organism>
<dbReference type="AlphaFoldDB" id="A0AAE0DLX7"/>
<feature type="region of interest" description="Disordered" evidence="2">
    <location>
        <begin position="15"/>
        <end position="34"/>
    </location>
</feature>